<organism evidence="1 2">
    <name type="scientific">Micromonospora mirobrigensis</name>
    <dbReference type="NCBI Taxonomy" id="262898"/>
    <lineage>
        <taxon>Bacteria</taxon>
        <taxon>Bacillati</taxon>
        <taxon>Actinomycetota</taxon>
        <taxon>Actinomycetes</taxon>
        <taxon>Micromonosporales</taxon>
        <taxon>Micromonosporaceae</taxon>
        <taxon>Micromonospora</taxon>
    </lineage>
</organism>
<name>A0A1C4YPL1_9ACTN</name>
<dbReference type="STRING" id="262898.GA0070564_104268"/>
<dbReference type="EMBL" id="FMCX01000004">
    <property type="protein sequence ID" value="SCF22699.1"/>
    <property type="molecule type" value="Genomic_DNA"/>
</dbReference>
<accession>A0A1C4YPL1</accession>
<gene>
    <name evidence="1" type="ORF">GA0070564_104268</name>
</gene>
<proteinExistence type="predicted"/>
<dbReference type="AlphaFoldDB" id="A0A1C4YPL1"/>
<keyword evidence="2" id="KW-1185">Reference proteome</keyword>
<dbReference type="Proteomes" id="UP000199504">
    <property type="component" value="Unassembled WGS sequence"/>
</dbReference>
<evidence type="ECO:0008006" key="3">
    <source>
        <dbReference type="Google" id="ProtNLM"/>
    </source>
</evidence>
<dbReference type="OrthoDB" id="3771827at2"/>
<protein>
    <recommendedName>
        <fullName evidence="3">HNH endonuclease</fullName>
    </recommendedName>
</protein>
<dbReference type="RefSeq" id="WP_141714782.1">
    <property type="nucleotide sequence ID" value="NZ_FMCX01000004.1"/>
</dbReference>
<reference evidence="2" key="1">
    <citation type="submission" date="2016-06" db="EMBL/GenBank/DDBJ databases">
        <authorList>
            <person name="Varghese N."/>
            <person name="Submissions Spin"/>
        </authorList>
    </citation>
    <scope>NUCLEOTIDE SEQUENCE [LARGE SCALE GENOMIC DNA]</scope>
    <source>
        <strain evidence="2">DSM 44830</strain>
    </source>
</reference>
<sequence>MSESWAKGSTRAWRKVRALVLARDGYTCQLRLPGVCTTQANHAHHTHGRGVTGDDPRYIVAACEACNLAVGDPTKNDDPPNEAITRW</sequence>
<evidence type="ECO:0000313" key="1">
    <source>
        <dbReference type="EMBL" id="SCF22699.1"/>
    </source>
</evidence>
<evidence type="ECO:0000313" key="2">
    <source>
        <dbReference type="Proteomes" id="UP000199504"/>
    </source>
</evidence>